<reference evidence="7" key="1">
    <citation type="journal article" date="2010" name="Science">
        <title>The genome of the Western clawed frog Xenopus tropicalis.</title>
        <authorList>
            <person name="Hellsten U."/>
            <person name="Harland R.M."/>
            <person name="Gilchrist M.J."/>
            <person name="Hendrix D."/>
            <person name="Jurka J."/>
            <person name="Kapitonov V."/>
            <person name="Ovcharenko I."/>
            <person name="Putnam N.H."/>
            <person name="Shu S."/>
            <person name="Taher L."/>
            <person name="Blitz I.L."/>
            <person name="Blumberg B."/>
            <person name="Dichmann D.S."/>
            <person name="Dubchak I."/>
            <person name="Amaya E."/>
            <person name="Detter J.C."/>
            <person name="Fletcher R."/>
            <person name="Gerhard D.S."/>
            <person name="Goodstein D."/>
            <person name="Graves T."/>
            <person name="Grigoriev I.V."/>
            <person name="Grimwood J."/>
            <person name="Kawashima T."/>
            <person name="Lindquist E."/>
            <person name="Lucas S.M."/>
            <person name="Mead P.E."/>
            <person name="Mitros T."/>
            <person name="Ogino H."/>
            <person name="Ohta Y."/>
            <person name="Poliakov A.V."/>
            <person name="Pollet N."/>
            <person name="Robert J."/>
            <person name="Salamov A."/>
            <person name="Sater A.K."/>
            <person name="Schmutz J."/>
            <person name="Terry A."/>
            <person name="Vize P.D."/>
            <person name="Warren W.C."/>
            <person name="Wells D."/>
            <person name="Wills A."/>
            <person name="Wilson R.K."/>
            <person name="Zimmerman L.B."/>
            <person name="Zorn A.M."/>
            <person name="Grainger R."/>
            <person name="Grammer T."/>
            <person name="Khokha M.K."/>
            <person name="Richardson P.M."/>
            <person name="Rokhsar D.S."/>
        </authorList>
    </citation>
    <scope>NUCLEOTIDE SEQUENCE [LARGE SCALE GENOMIC DNA]</scope>
    <source>
        <strain evidence="7">Nigerian</strain>
    </source>
</reference>
<dbReference type="SUPFAM" id="SSF56059">
    <property type="entry name" value="Glutathione synthetase ATP-binding domain-like"/>
    <property type="match status" value="1"/>
</dbReference>
<dbReference type="GO" id="GO:0005524">
    <property type="term" value="F:ATP binding"/>
    <property type="evidence" value="ECO:0007669"/>
    <property type="project" value="UniProtKB-KW"/>
</dbReference>
<dbReference type="GeneTree" id="ENSGT00940000168830"/>
<dbReference type="InParanoid" id="F6YFF4"/>
<dbReference type="AlphaFoldDB" id="F6YFF4"/>
<evidence type="ECO:0000313" key="7">
    <source>
        <dbReference type="Ensembl" id="ENSXETP00000018800"/>
    </source>
</evidence>
<keyword evidence="4" id="KW-0547">Nucleotide-binding</keyword>
<dbReference type="PROSITE" id="PS51221">
    <property type="entry name" value="TTL"/>
    <property type="match status" value="1"/>
</dbReference>
<proteinExistence type="predicted"/>
<dbReference type="HOGENOM" id="CLU_010131_5_0_1"/>
<dbReference type="InterPro" id="IPR004344">
    <property type="entry name" value="TTL/TTLL_fam"/>
</dbReference>
<dbReference type="GO" id="GO:0016874">
    <property type="term" value="F:ligase activity"/>
    <property type="evidence" value="ECO:0007669"/>
    <property type="project" value="UniProtKB-KW"/>
</dbReference>
<sequence>LSNDPFLVLFLKLKGPLPNRHDGATIENATLYATRCHSLLHTLEAVCPQIDIEGERNIWIIKPGAKSRGIDIMSLLDRDPVIPNDDFCVVQKYIERPLLIHGTKFDVRQWFLVTDWNPLTIWFYKRCYLRFSLNYKHINPYNEWCYCFCRSVHLCNNAVQKYCKNSPARHPDLPDENMWHDYQLKHYLKLIGAFHAWDDIMLPGMKEIIIQTMKSAQDKVVHRKNTFHLYGADFMFGENFQPWLIEINASPALSKATSVTSIRYASLFDTEKQTQIHKLEN</sequence>
<name>F6YFF4_XENTR</name>
<protein>
    <submittedName>
        <fullName evidence="7">Uncharacterized protein</fullName>
    </submittedName>
</protein>
<dbReference type="PANTHER" id="PTHR45870:SF9">
    <property type="entry name" value="TUBULIN MONOGLYCYLASE TTLL3-LIKE"/>
    <property type="match status" value="1"/>
</dbReference>
<dbReference type="InterPro" id="IPR051437">
    <property type="entry name" value="TTLL_monoglycylase"/>
</dbReference>
<evidence type="ECO:0000256" key="1">
    <source>
        <dbReference type="ARBA" id="ARBA00004611"/>
    </source>
</evidence>
<evidence type="ECO:0000256" key="2">
    <source>
        <dbReference type="ARBA" id="ARBA00022490"/>
    </source>
</evidence>
<dbReference type="Pfam" id="PF03133">
    <property type="entry name" value="TTL"/>
    <property type="match status" value="1"/>
</dbReference>
<reference evidence="7" key="2">
    <citation type="submission" date="2011-06" db="UniProtKB">
        <authorList>
            <consortium name="Ensembl"/>
        </authorList>
    </citation>
    <scope>IDENTIFICATION</scope>
</reference>
<dbReference type="Bgee" id="ENSXETG00000008605">
    <property type="expression patterns" value="Expressed in testis"/>
</dbReference>
<dbReference type="Ensembl" id="ENSXETT00000018800">
    <property type="protein sequence ID" value="ENSXETP00000018800"/>
    <property type="gene ID" value="ENSXETG00000008605"/>
</dbReference>
<comment type="subcellular location">
    <subcellularLocation>
        <location evidence="1">Cytoplasm</location>
        <location evidence="1">Cytoskeleton</location>
        <location evidence="1">Flagellum axoneme</location>
    </subcellularLocation>
</comment>
<dbReference type="Gene3D" id="3.30.470.20">
    <property type="entry name" value="ATP-grasp fold, B domain"/>
    <property type="match status" value="1"/>
</dbReference>
<dbReference type="eggNOG" id="KOG2157">
    <property type="taxonomic scope" value="Eukaryota"/>
</dbReference>
<accession>F6YFF4</accession>
<evidence type="ECO:0000256" key="3">
    <source>
        <dbReference type="ARBA" id="ARBA00022598"/>
    </source>
</evidence>
<comment type="catalytic activity">
    <reaction evidence="6">
        <text>L-glutamyl-[protein] + glycine + ATP = glycyl-L-glutamyl-[protein] + ADP + phosphate + H(+)</text>
        <dbReference type="Rhea" id="RHEA:67180"/>
        <dbReference type="Rhea" id="RHEA-COMP:10208"/>
        <dbReference type="Rhea" id="RHEA-COMP:17207"/>
        <dbReference type="ChEBI" id="CHEBI:15378"/>
        <dbReference type="ChEBI" id="CHEBI:29973"/>
        <dbReference type="ChEBI" id="CHEBI:30616"/>
        <dbReference type="ChEBI" id="CHEBI:43474"/>
        <dbReference type="ChEBI" id="CHEBI:57305"/>
        <dbReference type="ChEBI" id="CHEBI:167890"/>
        <dbReference type="ChEBI" id="CHEBI:456216"/>
    </reaction>
    <physiologicalReaction direction="left-to-right" evidence="6">
        <dbReference type="Rhea" id="RHEA:67181"/>
    </physiologicalReaction>
</comment>
<evidence type="ECO:0000256" key="6">
    <source>
        <dbReference type="ARBA" id="ARBA00048944"/>
    </source>
</evidence>
<evidence type="ECO:0000256" key="5">
    <source>
        <dbReference type="ARBA" id="ARBA00022840"/>
    </source>
</evidence>
<organism evidence="7">
    <name type="scientific">Xenopus tropicalis</name>
    <name type="common">Western clawed frog</name>
    <name type="synonym">Silurana tropicalis</name>
    <dbReference type="NCBI Taxonomy" id="8364"/>
    <lineage>
        <taxon>Eukaryota</taxon>
        <taxon>Metazoa</taxon>
        <taxon>Chordata</taxon>
        <taxon>Craniata</taxon>
        <taxon>Vertebrata</taxon>
        <taxon>Euteleostomi</taxon>
        <taxon>Amphibia</taxon>
        <taxon>Batrachia</taxon>
        <taxon>Anura</taxon>
        <taxon>Pipoidea</taxon>
        <taxon>Pipidae</taxon>
        <taxon>Xenopodinae</taxon>
        <taxon>Xenopus</taxon>
        <taxon>Silurana</taxon>
    </lineage>
</organism>
<evidence type="ECO:0000256" key="4">
    <source>
        <dbReference type="ARBA" id="ARBA00022741"/>
    </source>
</evidence>
<dbReference type="PANTHER" id="PTHR45870">
    <property type="entry name" value="TUBULIN MONOGLYCYLASE TTLL3"/>
    <property type="match status" value="1"/>
</dbReference>
<keyword evidence="5" id="KW-0067">ATP-binding</keyword>
<keyword evidence="2" id="KW-0963">Cytoplasm</keyword>
<keyword evidence="3" id="KW-0436">Ligase</keyword>